<dbReference type="PATRIC" id="fig|1232683.4.peg.1503"/>
<protein>
    <submittedName>
        <fullName evidence="2">CheW domain protein</fullName>
    </submittedName>
</protein>
<dbReference type="InterPro" id="IPR002545">
    <property type="entry name" value="CheW-lke_dom"/>
</dbReference>
<dbReference type="eggNOG" id="COG0835">
    <property type="taxonomic scope" value="Bacteria"/>
</dbReference>
<dbReference type="InterPro" id="IPR036061">
    <property type="entry name" value="CheW-like_dom_sf"/>
</dbReference>
<evidence type="ECO:0000259" key="1">
    <source>
        <dbReference type="Pfam" id="PF01584"/>
    </source>
</evidence>
<dbReference type="Pfam" id="PF01584">
    <property type="entry name" value="CheW"/>
    <property type="match status" value="1"/>
</dbReference>
<name>A0A081G0H2_9GAMM</name>
<sequence length="139" mass="15715">MNCVLLDMHGLKLAVDFERIEGALHIGDLALDIAGQPEWVLGAFGSEYDQTLVVDTALWLIPERYKPEHSKYEEVVILQGRKWALACDGLIKSVQIPMDQVNINEDKAHRSWLTGTYMAERCAILDIDQLVEEFEAMLA</sequence>
<dbReference type="STRING" id="1232683.ADIMK_1523"/>
<organism evidence="2 3">
    <name type="scientific">Marinobacterium lacunae</name>
    <dbReference type="NCBI Taxonomy" id="1232683"/>
    <lineage>
        <taxon>Bacteria</taxon>
        <taxon>Pseudomonadati</taxon>
        <taxon>Pseudomonadota</taxon>
        <taxon>Gammaproteobacteria</taxon>
        <taxon>Oceanospirillales</taxon>
        <taxon>Oceanospirillaceae</taxon>
        <taxon>Marinobacterium</taxon>
    </lineage>
</organism>
<dbReference type="Proteomes" id="UP000028252">
    <property type="component" value="Unassembled WGS sequence"/>
</dbReference>
<feature type="domain" description="CheW-like" evidence="1">
    <location>
        <begin position="3"/>
        <end position="133"/>
    </location>
</feature>
<keyword evidence="3" id="KW-1185">Reference proteome</keyword>
<comment type="caution">
    <text evidence="2">The sequence shown here is derived from an EMBL/GenBank/DDBJ whole genome shotgun (WGS) entry which is preliminary data.</text>
</comment>
<gene>
    <name evidence="2" type="ORF">ADIMK_1523</name>
</gene>
<dbReference type="GO" id="GO:0006935">
    <property type="term" value="P:chemotaxis"/>
    <property type="evidence" value="ECO:0007669"/>
    <property type="project" value="InterPro"/>
</dbReference>
<dbReference type="SUPFAM" id="SSF50341">
    <property type="entry name" value="CheW-like"/>
    <property type="match status" value="1"/>
</dbReference>
<dbReference type="GO" id="GO:0007165">
    <property type="term" value="P:signal transduction"/>
    <property type="evidence" value="ECO:0007669"/>
    <property type="project" value="InterPro"/>
</dbReference>
<evidence type="ECO:0000313" key="2">
    <source>
        <dbReference type="EMBL" id="KEA64277.1"/>
    </source>
</evidence>
<accession>A0A081G0H2</accession>
<evidence type="ECO:0000313" key="3">
    <source>
        <dbReference type="Proteomes" id="UP000028252"/>
    </source>
</evidence>
<dbReference type="AlphaFoldDB" id="A0A081G0H2"/>
<reference evidence="2 3" key="1">
    <citation type="submission" date="2014-04" db="EMBL/GenBank/DDBJ databases">
        <title>Marinobacterium kochiensis sp. nov., isolated from sediment sample collected from Kochi backwaters in Kerala, India.</title>
        <authorList>
            <person name="Singh A."/>
            <person name="Pinnaka A.K."/>
        </authorList>
    </citation>
    <scope>NUCLEOTIDE SEQUENCE [LARGE SCALE GENOMIC DNA]</scope>
    <source>
        <strain evidence="2 3">AK27</strain>
    </source>
</reference>
<proteinExistence type="predicted"/>
<dbReference type="EMBL" id="JMQN01000018">
    <property type="protein sequence ID" value="KEA64277.1"/>
    <property type="molecule type" value="Genomic_DNA"/>
</dbReference>